<feature type="transmembrane region" description="Helical" evidence="2">
    <location>
        <begin position="107"/>
        <end position="128"/>
    </location>
</feature>
<organism evidence="3 4">
    <name type="scientific">Catellatospora chokoriensis</name>
    <dbReference type="NCBI Taxonomy" id="310353"/>
    <lineage>
        <taxon>Bacteria</taxon>
        <taxon>Bacillati</taxon>
        <taxon>Actinomycetota</taxon>
        <taxon>Actinomycetes</taxon>
        <taxon>Micromonosporales</taxon>
        <taxon>Micromonosporaceae</taxon>
        <taxon>Catellatospora</taxon>
    </lineage>
</organism>
<feature type="transmembrane region" description="Helical" evidence="2">
    <location>
        <begin position="42"/>
        <end position="64"/>
    </location>
</feature>
<dbReference type="PANTHER" id="PTHR40078:SF1">
    <property type="entry name" value="INTEGRAL MEMBRANE PROTEIN"/>
    <property type="match status" value="1"/>
</dbReference>
<feature type="transmembrane region" description="Helical" evidence="2">
    <location>
        <begin position="76"/>
        <end position="100"/>
    </location>
</feature>
<name>A0A8J3JXJ7_9ACTN</name>
<dbReference type="InterPro" id="IPR038750">
    <property type="entry name" value="YczE/YyaS-like"/>
</dbReference>
<feature type="compositionally biased region" description="Low complexity" evidence="1">
    <location>
        <begin position="242"/>
        <end position="256"/>
    </location>
</feature>
<dbReference type="Pfam" id="PF19700">
    <property type="entry name" value="DUF6198"/>
    <property type="match status" value="1"/>
</dbReference>
<evidence type="ECO:0000313" key="3">
    <source>
        <dbReference type="EMBL" id="GIF86838.1"/>
    </source>
</evidence>
<dbReference type="AlphaFoldDB" id="A0A8J3JXJ7"/>
<protein>
    <recommendedName>
        <fullName evidence="5">Membrane protein YczE</fullName>
    </recommendedName>
</protein>
<proteinExistence type="predicted"/>
<keyword evidence="2" id="KW-1133">Transmembrane helix</keyword>
<dbReference type="PANTHER" id="PTHR40078">
    <property type="entry name" value="INTEGRAL MEMBRANE PROTEIN-RELATED"/>
    <property type="match status" value="1"/>
</dbReference>
<dbReference type="Proteomes" id="UP000619293">
    <property type="component" value="Unassembled WGS sequence"/>
</dbReference>
<sequence>MTGARKPLHMPLRATQRRVSTAAPTSRRPAPMPLRERLPRRLFQLLIGLVGYGVSISLMLRAHLGNQPWDVLHQGVALRTGLSVGTVLIIVGAAVLLCWIPLRQRPGIGTIANIVVIGLVVDVANQVLPEPSHMLVRWAFMIGGIVVCGFASGLYIGANLGPGPRDGLMTGLAARTWSLRGWRTVLEITVVAAGFLLGGKAGLGTILYALAIGPLAQFFLPMLTVRSRAAATTPVPEPAPSTPARSTTPATEPAPC</sequence>
<gene>
    <name evidence="3" type="ORF">Cch02nite_02820</name>
</gene>
<comment type="caution">
    <text evidence="3">The sequence shown here is derived from an EMBL/GenBank/DDBJ whole genome shotgun (WGS) entry which is preliminary data.</text>
</comment>
<feature type="transmembrane region" description="Helical" evidence="2">
    <location>
        <begin position="140"/>
        <end position="160"/>
    </location>
</feature>
<reference evidence="3 4" key="1">
    <citation type="submission" date="2021-01" db="EMBL/GenBank/DDBJ databases">
        <title>Whole genome shotgun sequence of Catellatospora chokoriensis NBRC 107358.</title>
        <authorList>
            <person name="Komaki H."/>
            <person name="Tamura T."/>
        </authorList>
    </citation>
    <scope>NUCLEOTIDE SEQUENCE [LARGE SCALE GENOMIC DNA]</scope>
    <source>
        <strain evidence="3 4">NBRC 107358</strain>
    </source>
</reference>
<keyword evidence="4" id="KW-1185">Reference proteome</keyword>
<dbReference type="EMBL" id="BONG01000001">
    <property type="protein sequence ID" value="GIF86838.1"/>
    <property type="molecule type" value="Genomic_DNA"/>
</dbReference>
<evidence type="ECO:0000256" key="2">
    <source>
        <dbReference type="SAM" id="Phobius"/>
    </source>
</evidence>
<feature type="region of interest" description="Disordered" evidence="1">
    <location>
        <begin position="232"/>
        <end position="256"/>
    </location>
</feature>
<keyword evidence="2" id="KW-0812">Transmembrane</keyword>
<accession>A0A8J3JXJ7</accession>
<evidence type="ECO:0008006" key="5">
    <source>
        <dbReference type="Google" id="ProtNLM"/>
    </source>
</evidence>
<keyword evidence="2" id="KW-0472">Membrane</keyword>
<evidence type="ECO:0000256" key="1">
    <source>
        <dbReference type="SAM" id="MobiDB-lite"/>
    </source>
</evidence>
<evidence type="ECO:0000313" key="4">
    <source>
        <dbReference type="Proteomes" id="UP000619293"/>
    </source>
</evidence>